<dbReference type="Gene3D" id="1.10.10.60">
    <property type="entry name" value="Homeodomain-like"/>
    <property type="match status" value="1"/>
</dbReference>
<dbReference type="InterPro" id="IPR003593">
    <property type="entry name" value="AAA+_ATPase"/>
</dbReference>
<dbReference type="InterPro" id="IPR025662">
    <property type="entry name" value="Sigma_54_int_dom_ATP-bd_1"/>
</dbReference>
<dbReference type="OrthoDB" id="9763792at2"/>
<name>D0LHZ4_HALO1</name>
<dbReference type="GO" id="GO:0006355">
    <property type="term" value="P:regulation of DNA-templated transcription"/>
    <property type="evidence" value="ECO:0007669"/>
    <property type="project" value="InterPro"/>
</dbReference>
<feature type="domain" description="Response regulatory" evidence="10">
    <location>
        <begin position="4"/>
        <end position="118"/>
    </location>
</feature>
<dbReference type="Pfam" id="PF00072">
    <property type="entry name" value="Response_reg"/>
    <property type="match status" value="1"/>
</dbReference>
<dbReference type="SUPFAM" id="SSF46689">
    <property type="entry name" value="Homeodomain-like"/>
    <property type="match status" value="1"/>
</dbReference>
<dbReference type="PANTHER" id="PTHR32071">
    <property type="entry name" value="TRANSCRIPTIONAL REGULATORY PROTEIN"/>
    <property type="match status" value="1"/>
</dbReference>
<evidence type="ECO:0000259" key="9">
    <source>
        <dbReference type="PROSITE" id="PS50045"/>
    </source>
</evidence>
<dbReference type="InterPro" id="IPR011006">
    <property type="entry name" value="CheY-like_superfamily"/>
</dbReference>
<proteinExistence type="predicted"/>
<dbReference type="Pfam" id="PF00158">
    <property type="entry name" value="Sigma54_activat"/>
    <property type="match status" value="1"/>
</dbReference>
<dbReference type="SUPFAM" id="SSF52172">
    <property type="entry name" value="CheY-like"/>
    <property type="match status" value="1"/>
</dbReference>
<keyword evidence="3" id="KW-0067">ATP-binding</keyword>
<evidence type="ECO:0000256" key="8">
    <source>
        <dbReference type="PROSITE-ProRule" id="PRU00169"/>
    </source>
</evidence>
<dbReference type="SMART" id="SM00382">
    <property type="entry name" value="AAA"/>
    <property type="match status" value="1"/>
</dbReference>
<dbReference type="SMART" id="SM00448">
    <property type="entry name" value="REC"/>
    <property type="match status" value="1"/>
</dbReference>
<dbReference type="PROSITE" id="PS00688">
    <property type="entry name" value="SIGMA54_INTERACT_3"/>
    <property type="match status" value="1"/>
</dbReference>
<dbReference type="EMBL" id="CP001804">
    <property type="protein sequence ID" value="ACY14823.1"/>
    <property type="molecule type" value="Genomic_DNA"/>
</dbReference>
<dbReference type="eggNOG" id="COG2204">
    <property type="taxonomic scope" value="Bacteria"/>
</dbReference>
<keyword evidence="12" id="KW-1185">Reference proteome</keyword>
<dbReference type="InterPro" id="IPR058031">
    <property type="entry name" value="AAA_lid_NorR"/>
</dbReference>
<evidence type="ECO:0000256" key="1">
    <source>
        <dbReference type="ARBA" id="ARBA00022553"/>
    </source>
</evidence>
<reference evidence="11 12" key="1">
    <citation type="journal article" date="2010" name="Stand. Genomic Sci.">
        <title>Complete genome sequence of Haliangium ochraceum type strain (SMP-2).</title>
        <authorList>
            <consortium name="US DOE Joint Genome Institute (JGI-PGF)"/>
            <person name="Ivanova N."/>
            <person name="Daum C."/>
            <person name="Lang E."/>
            <person name="Abt B."/>
            <person name="Kopitz M."/>
            <person name="Saunders E."/>
            <person name="Lapidus A."/>
            <person name="Lucas S."/>
            <person name="Glavina Del Rio T."/>
            <person name="Nolan M."/>
            <person name="Tice H."/>
            <person name="Copeland A."/>
            <person name="Cheng J.F."/>
            <person name="Chen F."/>
            <person name="Bruce D."/>
            <person name="Goodwin L."/>
            <person name="Pitluck S."/>
            <person name="Mavromatis K."/>
            <person name="Pati A."/>
            <person name="Mikhailova N."/>
            <person name="Chen A."/>
            <person name="Palaniappan K."/>
            <person name="Land M."/>
            <person name="Hauser L."/>
            <person name="Chang Y.J."/>
            <person name="Jeffries C.D."/>
            <person name="Detter J.C."/>
            <person name="Brettin T."/>
            <person name="Rohde M."/>
            <person name="Goker M."/>
            <person name="Bristow J."/>
            <person name="Markowitz V."/>
            <person name="Eisen J.A."/>
            <person name="Hugenholtz P."/>
            <person name="Kyrpides N.C."/>
            <person name="Klenk H.P."/>
        </authorList>
    </citation>
    <scope>NUCLEOTIDE SEQUENCE [LARGE SCALE GENOMIC DNA]</scope>
    <source>
        <strain evidence="12">DSM 14365 / CIP 107738 / JCM 11303 / AJ 13395 / SMP-2</strain>
    </source>
</reference>
<evidence type="ECO:0000256" key="3">
    <source>
        <dbReference type="ARBA" id="ARBA00022840"/>
    </source>
</evidence>
<evidence type="ECO:0000313" key="11">
    <source>
        <dbReference type="EMBL" id="ACY14823.1"/>
    </source>
</evidence>
<dbReference type="FunFam" id="3.40.50.2300:FF:000018">
    <property type="entry name" value="DNA-binding transcriptional regulator NtrC"/>
    <property type="match status" value="1"/>
</dbReference>
<evidence type="ECO:0000313" key="12">
    <source>
        <dbReference type="Proteomes" id="UP000001880"/>
    </source>
</evidence>
<gene>
    <name evidence="11" type="ordered locus">Hoch_2280</name>
</gene>
<dbReference type="CDD" id="cd00009">
    <property type="entry name" value="AAA"/>
    <property type="match status" value="1"/>
</dbReference>
<keyword evidence="4" id="KW-0902">Two-component regulatory system</keyword>
<evidence type="ECO:0000259" key="10">
    <source>
        <dbReference type="PROSITE" id="PS50110"/>
    </source>
</evidence>
<dbReference type="InterPro" id="IPR025944">
    <property type="entry name" value="Sigma_54_int_dom_CS"/>
</dbReference>
<dbReference type="PROSITE" id="PS00675">
    <property type="entry name" value="SIGMA54_INTERACT_1"/>
    <property type="match status" value="1"/>
</dbReference>
<dbReference type="PRINTS" id="PR01590">
    <property type="entry name" value="HTHFIS"/>
</dbReference>
<dbReference type="InterPro" id="IPR002197">
    <property type="entry name" value="HTH_Fis"/>
</dbReference>
<accession>D0LHZ4</accession>
<dbReference type="HOGENOM" id="CLU_000445_0_6_7"/>
<organism evidence="11 12">
    <name type="scientific">Haliangium ochraceum (strain DSM 14365 / JCM 11303 / SMP-2)</name>
    <dbReference type="NCBI Taxonomy" id="502025"/>
    <lineage>
        <taxon>Bacteria</taxon>
        <taxon>Pseudomonadati</taxon>
        <taxon>Myxococcota</taxon>
        <taxon>Polyangia</taxon>
        <taxon>Haliangiales</taxon>
        <taxon>Kofleriaceae</taxon>
        <taxon>Haliangium</taxon>
    </lineage>
</organism>
<sequence>MNASVLVVDDDRAMCELVQDALSRNGYEVTSQLDAESALFSVDTKDFDVVITDIKLQSANGLELCRRVNEKRPDVPVVVFTAFGSIDTAVGAIRAGAYDYITKPVDLESLALTVRRAIAHRRLQQEVKELRQRVSDTAQLDDLVGASSSMKNVYRMIQQLGDSDASVLITGESGTGKELVARALHRTSTRKDGPFVAINCAAVPQTLLESELFGHSRGAFTDAKQARDGLFIQADNGTLFLDELGDMVLEMQSKLLRVLQERKVRPVGGVREIPFNTRIIAATNRDLESDVEANEFRQDLYYRINVVRIHVPPLRSRGNDILLLAQHFIEDIRKRTGKQVTGISSDAAKKLLAYNWPGNVRELQNCIERAVALTRFEHLVVDDLPDKIRLYQSTELVIRGDDPEEFPTLEELERRYIRRVLEATRGNKTQASRILGMNRRTLYRRIERLGLEE</sequence>
<dbReference type="Gene3D" id="3.40.50.2300">
    <property type="match status" value="1"/>
</dbReference>
<protein>
    <submittedName>
        <fullName evidence="11">Two component, sigma54 specific, transcriptional regulator, Fis family</fullName>
    </submittedName>
</protein>
<feature type="modified residue" description="4-aspartylphosphate" evidence="8">
    <location>
        <position position="53"/>
    </location>
</feature>
<dbReference type="AlphaFoldDB" id="D0LHZ4"/>
<feature type="domain" description="Sigma-54 factor interaction" evidence="9">
    <location>
        <begin position="143"/>
        <end position="372"/>
    </location>
</feature>
<dbReference type="PROSITE" id="PS50110">
    <property type="entry name" value="RESPONSE_REGULATORY"/>
    <property type="match status" value="1"/>
</dbReference>
<dbReference type="GO" id="GO:0043565">
    <property type="term" value="F:sequence-specific DNA binding"/>
    <property type="evidence" value="ECO:0007669"/>
    <property type="project" value="InterPro"/>
</dbReference>
<keyword evidence="7" id="KW-0804">Transcription</keyword>
<dbReference type="FunFam" id="3.40.50.300:FF:000006">
    <property type="entry name" value="DNA-binding transcriptional regulator NtrC"/>
    <property type="match status" value="1"/>
</dbReference>
<dbReference type="InterPro" id="IPR001789">
    <property type="entry name" value="Sig_transdc_resp-reg_receiver"/>
</dbReference>
<dbReference type="InterPro" id="IPR027417">
    <property type="entry name" value="P-loop_NTPase"/>
</dbReference>
<dbReference type="SUPFAM" id="SSF52540">
    <property type="entry name" value="P-loop containing nucleoside triphosphate hydrolases"/>
    <property type="match status" value="1"/>
</dbReference>
<dbReference type="InterPro" id="IPR009057">
    <property type="entry name" value="Homeodomain-like_sf"/>
</dbReference>
<dbReference type="Pfam" id="PF02954">
    <property type="entry name" value="HTH_8"/>
    <property type="match status" value="1"/>
</dbReference>
<dbReference type="GO" id="GO:0005524">
    <property type="term" value="F:ATP binding"/>
    <property type="evidence" value="ECO:0007669"/>
    <property type="project" value="UniProtKB-KW"/>
</dbReference>
<keyword evidence="1 8" id="KW-0597">Phosphoprotein</keyword>
<dbReference type="Pfam" id="PF25601">
    <property type="entry name" value="AAA_lid_14"/>
    <property type="match status" value="1"/>
</dbReference>
<evidence type="ECO:0000256" key="5">
    <source>
        <dbReference type="ARBA" id="ARBA00023015"/>
    </source>
</evidence>
<dbReference type="GO" id="GO:0000160">
    <property type="term" value="P:phosphorelay signal transduction system"/>
    <property type="evidence" value="ECO:0007669"/>
    <property type="project" value="UniProtKB-KW"/>
</dbReference>
<dbReference type="PROSITE" id="PS50045">
    <property type="entry name" value="SIGMA54_INTERACT_4"/>
    <property type="match status" value="1"/>
</dbReference>
<keyword evidence="2" id="KW-0547">Nucleotide-binding</keyword>
<dbReference type="KEGG" id="hoh:Hoch_2280"/>
<keyword evidence="6" id="KW-0238">DNA-binding</keyword>
<dbReference type="PANTHER" id="PTHR32071:SF113">
    <property type="entry name" value="ALGINATE BIOSYNTHESIS TRANSCRIPTIONAL REGULATORY PROTEIN ALGB"/>
    <property type="match status" value="1"/>
</dbReference>
<evidence type="ECO:0000256" key="2">
    <source>
        <dbReference type="ARBA" id="ARBA00022741"/>
    </source>
</evidence>
<dbReference type="Proteomes" id="UP000001880">
    <property type="component" value="Chromosome"/>
</dbReference>
<evidence type="ECO:0000256" key="6">
    <source>
        <dbReference type="ARBA" id="ARBA00023125"/>
    </source>
</evidence>
<dbReference type="PROSITE" id="PS00676">
    <property type="entry name" value="SIGMA54_INTERACT_2"/>
    <property type="match status" value="1"/>
</dbReference>
<dbReference type="InterPro" id="IPR025943">
    <property type="entry name" value="Sigma_54_int_dom_ATP-bd_2"/>
</dbReference>
<keyword evidence="5" id="KW-0805">Transcription regulation</keyword>
<evidence type="ECO:0000256" key="4">
    <source>
        <dbReference type="ARBA" id="ARBA00023012"/>
    </source>
</evidence>
<dbReference type="STRING" id="502025.Hoch_2280"/>
<dbReference type="InterPro" id="IPR002078">
    <property type="entry name" value="Sigma_54_int"/>
</dbReference>
<dbReference type="Gene3D" id="1.10.8.60">
    <property type="match status" value="1"/>
</dbReference>
<dbReference type="Gene3D" id="3.40.50.300">
    <property type="entry name" value="P-loop containing nucleotide triphosphate hydrolases"/>
    <property type="match status" value="1"/>
</dbReference>
<evidence type="ECO:0000256" key="7">
    <source>
        <dbReference type="ARBA" id="ARBA00023163"/>
    </source>
</evidence>
<dbReference type="RefSeq" id="WP_012827431.1">
    <property type="nucleotide sequence ID" value="NC_013440.1"/>
</dbReference>